<dbReference type="InterPro" id="IPR016047">
    <property type="entry name" value="M23ase_b-sheet_dom"/>
</dbReference>
<evidence type="ECO:0000313" key="4">
    <source>
        <dbReference type="Proteomes" id="UP000680116"/>
    </source>
</evidence>
<dbReference type="SUPFAM" id="SSF51261">
    <property type="entry name" value="Duplicated hybrid motif"/>
    <property type="match status" value="1"/>
</dbReference>
<evidence type="ECO:0000259" key="2">
    <source>
        <dbReference type="Pfam" id="PF01551"/>
    </source>
</evidence>
<dbReference type="Pfam" id="PF01551">
    <property type="entry name" value="Peptidase_M23"/>
    <property type="match status" value="1"/>
</dbReference>
<dbReference type="PANTHER" id="PTHR21666">
    <property type="entry name" value="PEPTIDASE-RELATED"/>
    <property type="match status" value="1"/>
</dbReference>
<keyword evidence="1" id="KW-0472">Membrane</keyword>
<proteinExistence type="predicted"/>
<dbReference type="Proteomes" id="UP000680116">
    <property type="component" value="Chromosome"/>
</dbReference>
<dbReference type="PANTHER" id="PTHR21666:SF268">
    <property type="entry name" value="PEPTIDASE M23 DOMAIN-CONTAINING PROTEIN"/>
    <property type="match status" value="1"/>
</dbReference>
<keyword evidence="1" id="KW-1133">Transmembrane helix</keyword>
<dbReference type="InterPro" id="IPR011055">
    <property type="entry name" value="Dup_hybrid_motif"/>
</dbReference>
<dbReference type="Gene3D" id="2.70.70.10">
    <property type="entry name" value="Glucose Permease (Domain IIA)"/>
    <property type="match status" value="1"/>
</dbReference>
<organism evidence="3 4">
    <name type="scientific">Novilysobacter luteus</name>
    <dbReference type="NCBI Taxonomy" id="2822368"/>
    <lineage>
        <taxon>Bacteria</taxon>
        <taxon>Pseudomonadati</taxon>
        <taxon>Pseudomonadota</taxon>
        <taxon>Gammaproteobacteria</taxon>
        <taxon>Lysobacterales</taxon>
        <taxon>Lysobacteraceae</taxon>
        <taxon>Novilysobacter</taxon>
    </lineage>
</organism>
<feature type="transmembrane region" description="Helical" evidence="1">
    <location>
        <begin position="17"/>
        <end position="35"/>
    </location>
</feature>
<keyword evidence="4" id="KW-1185">Reference proteome</keyword>
<dbReference type="RefSeq" id="WP_215219811.1">
    <property type="nucleotide sequence ID" value="NZ_OU015430.1"/>
</dbReference>
<gene>
    <name evidence="3" type="ORF">LYB30171_00852</name>
</gene>
<dbReference type="CDD" id="cd12797">
    <property type="entry name" value="M23_peptidase"/>
    <property type="match status" value="1"/>
</dbReference>
<reference evidence="3 4" key="1">
    <citation type="submission" date="2021-04" db="EMBL/GenBank/DDBJ databases">
        <authorList>
            <person name="Rodrigo-Torres L."/>
            <person name="Arahal R. D."/>
            <person name="Lucena T."/>
        </authorList>
    </citation>
    <scope>NUCLEOTIDE SEQUENCE [LARGE SCALE GENOMIC DNA]</scope>
    <source>
        <strain evidence="3 4">CECT 30171</strain>
    </source>
</reference>
<name>A0ABM8UDY0_9GAMM</name>
<keyword evidence="1" id="KW-0812">Transmembrane</keyword>
<dbReference type="InterPro" id="IPR050570">
    <property type="entry name" value="Cell_wall_metabolism_enzyme"/>
</dbReference>
<feature type="domain" description="M23ase beta-sheet core" evidence="2">
    <location>
        <begin position="83"/>
        <end position="181"/>
    </location>
</feature>
<sequence>MDPANERRDYAPAARRLLATLGLLAAFAVAGWWAWQQPFMASVRMAWEIRRMPPPRSLPVPVAGVEVDDIADTWGAARGTDRTHEGLDIFAARGTPVGSTTRGVVSAIRESGLGGRQVWVLGPALERHYYAHLDNWREGLAVGDVVLPGDVLGYVGDTGNARGTPPHLHYGIYADGGALDPLPRLRTADVDPPGTAPAR</sequence>
<dbReference type="EMBL" id="OU015430">
    <property type="protein sequence ID" value="CAG4970967.1"/>
    <property type="molecule type" value="Genomic_DNA"/>
</dbReference>
<accession>A0ABM8UDY0</accession>
<evidence type="ECO:0000313" key="3">
    <source>
        <dbReference type="EMBL" id="CAG4970967.1"/>
    </source>
</evidence>
<protein>
    <recommendedName>
        <fullName evidence="2">M23ase beta-sheet core domain-containing protein</fullName>
    </recommendedName>
</protein>
<evidence type="ECO:0000256" key="1">
    <source>
        <dbReference type="SAM" id="Phobius"/>
    </source>
</evidence>